<dbReference type="EMBL" id="JBJQOH010000004">
    <property type="protein sequence ID" value="KAL3688196.1"/>
    <property type="molecule type" value="Genomic_DNA"/>
</dbReference>
<dbReference type="AlphaFoldDB" id="A0ABD3HDV2"/>
<evidence type="ECO:0000313" key="3">
    <source>
        <dbReference type="Proteomes" id="UP001633002"/>
    </source>
</evidence>
<protein>
    <submittedName>
        <fullName evidence="2">Uncharacterized protein</fullName>
    </submittedName>
</protein>
<evidence type="ECO:0000313" key="2">
    <source>
        <dbReference type="EMBL" id="KAL3688196.1"/>
    </source>
</evidence>
<name>A0ABD3HDV2_9MARC</name>
<reference evidence="2 3" key="1">
    <citation type="submission" date="2024-09" db="EMBL/GenBank/DDBJ databases">
        <title>Chromosome-scale assembly of Riccia sorocarpa.</title>
        <authorList>
            <person name="Paukszto L."/>
        </authorList>
    </citation>
    <scope>NUCLEOTIDE SEQUENCE [LARGE SCALE GENOMIC DNA]</scope>
    <source>
        <strain evidence="2">LP-2024</strain>
        <tissue evidence="2">Aerial parts of the thallus</tissue>
    </source>
</reference>
<sequence>MASAGTDEGIEPKFRCQPRFPAQEVRGACQVATMEIDAATERSPTGIGTMEGRFEANHVDPGPSRIPITLEFSNDSRGSRKEKTGVQGSIPAGATSHTSTYDSVTLMASKTILLRHIMAATPTIYQLLSVGINNDGLEKLEKLSRQFLWGWSEWGNKKASLIVWDRLAQSRAEGGIGWIPIREKSMALQIRSTVKIIQGGAAEWIHLARSLVLRTLRHGQYQRERSQWRAVEELIVLPIGKIKGSTCLSRMSRTWCRVRRMILWSEDCLEALEHITIAHGLHLLYWDNIEKVNEFGKMVSTLRKVGIQTLKDGQQWSTPTANWRNKLAGAGIFLEEQNIIKLEIIKAWVGSRNLVTKDLHEIHGWYWREDVMPFTWEYTILFWTKKLRKKQDFPGYLNEKWGITDTTCSLNNRWKKLWAATLTY</sequence>
<accession>A0ABD3HDV2</accession>
<feature type="region of interest" description="Disordered" evidence="1">
    <location>
        <begin position="71"/>
        <end position="94"/>
    </location>
</feature>
<proteinExistence type="predicted"/>
<dbReference type="Proteomes" id="UP001633002">
    <property type="component" value="Unassembled WGS sequence"/>
</dbReference>
<comment type="caution">
    <text evidence="2">The sequence shown here is derived from an EMBL/GenBank/DDBJ whole genome shotgun (WGS) entry which is preliminary data.</text>
</comment>
<organism evidence="2 3">
    <name type="scientific">Riccia sorocarpa</name>
    <dbReference type="NCBI Taxonomy" id="122646"/>
    <lineage>
        <taxon>Eukaryota</taxon>
        <taxon>Viridiplantae</taxon>
        <taxon>Streptophyta</taxon>
        <taxon>Embryophyta</taxon>
        <taxon>Marchantiophyta</taxon>
        <taxon>Marchantiopsida</taxon>
        <taxon>Marchantiidae</taxon>
        <taxon>Marchantiales</taxon>
        <taxon>Ricciaceae</taxon>
        <taxon>Riccia</taxon>
    </lineage>
</organism>
<evidence type="ECO:0000256" key="1">
    <source>
        <dbReference type="SAM" id="MobiDB-lite"/>
    </source>
</evidence>
<keyword evidence="3" id="KW-1185">Reference proteome</keyword>
<gene>
    <name evidence="2" type="ORF">R1sor_014505</name>
</gene>